<protein>
    <submittedName>
        <fullName evidence="2">Uncharacterized protein</fullName>
    </submittedName>
</protein>
<name>B8BRN6_THAPS</name>
<dbReference type="RefSeq" id="XP_002286350.1">
    <property type="nucleotide sequence ID" value="XM_002286314.1"/>
</dbReference>
<dbReference type="InParanoid" id="B8BRN6"/>
<evidence type="ECO:0000256" key="1">
    <source>
        <dbReference type="SAM" id="MobiDB-lite"/>
    </source>
</evidence>
<dbReference type="AlphaFoldDB" id="B8BRN6"/>
<dbReference type="HOGENOM" id="CLU_954692_0_0_1"/>
<dbReference type="GeneID" id="7445532"/>
<reference evidence="2 3" key="2">
    <citation type="journal article" date="2008" name="Nature">
        <title>The Phaeodactylum genome reveals the evolutionary history of diatom genomes.</title>
        <authorList>
            <person name="Bowler C."/>
            <person name="Allen A.E."/>
            <person name="Badger J.H."/>
            <person name="Grimwood J."/>
            <person name="Jabbari K."/>
            <person name="Kuo A."/>
            <person name="Maheswari U."/>
            <person name="Martens C."/>
            <person name="Maumus F."/>
            <person name="Otillar R.P."/>
            <person name="Rayko E."/>
            <person name="Salamov A."/>
            <person name="Vandepoele K."/>
            <person name="Beszteri B."/>
            <person name="Gruber A."/>
            <person name="Heijde M."/>
            <person name="Katinka M."/>
            <person name="Mock T."/>
            <person name="Valentin K."/>
            <person name="Verret F."/>
            <person name="Berges J.A."/>
            <person name="Brownlee C."/>
            <person name="Cadoret J.P."/>
            <person name="Chiovitti A."/>
            <person name="Choi C.J."/>
            <person name="Coesel S."/>
            <person name="De Martino A."/>
            <person name="Detter J.C."/>
            <person name="Durkin C."/>
            <person name="Falciatore A."/>
            <person name="Fournet J."/>
            <person name="Haruta M."/>
            <person name="Huysman M.J."/>
            <person name="Jenkins B.D."/>
            <person name="Jiroutova K."/>
            <person name="Jorgensen R.E."/>
            <person name="Joubert Y."/>
            <person name="Kaplan A."/>
            <person name="Kroger N."/>
            <person name="Kroth P.G."/>
            <person name="La Roche J."/>
            <person name="Lindquist E."/>
            <person name="Lommer M."/>
            <person name="Martin-Jezequel V."/>
            <person name="Lopez P.J."/>
            <person name="Lucas S."/>
            <person name="Mangogna M."/>
            <person name="McGinnis K."/>
            <person name="Medlin L.K."/>
            <person name="Montsant A."/>
            <person name="Oudot-Le Secq M.P."/>
            <person name="Napoli C."/>
            <person name="Obornik M."/>
            <person name="Parker M.S."/>
            <person name="Petit J.L."/>
            <person name="Porcel B.M."/>
            <person name="Poulsen N."/>
            <person name="Robison M."/>
            <person name="Rychlewski L."/>
            <person name="Rynearson T.A."/>
            <person name="Schmutz J."/>
            <person name="Shapiro H."/>
            <person name="Siaut M."/>
            <person name="Stanley M."/>
            <person name="Sussman M.R."/>
            <person name="Taylor A.R."/>
            <person name="Vardi A."/>
            <person name="von Dassow P."/>
            <person name="Vyverman W."/>
            <person name="Willis A."/>
            <person name="Wyrwicz L.S."/>
            <person name="Rokhsar D.S."/>
            <person name="Weissenbach J."/>
            <person name="Armbrust E.V."/>
            <person name="Green B.R."/>
            <person name="Van de Peer Y."/>
            <person name="Grigoriev I.V."/>
        </authorList>
    </citation>
    <scope>NUCLEOTIDE SEQUENCE [LARGE SCALE GENOMIC DNA]</scope>
    <source>
        <strain evidence="2 3">CCMP1335</strain>
    </source>
</reference>
<dbReference type="EMBL" id="CM000638">
    <property type="protein sequence ID" value="EED95991.1"/>
    <property type="molecule type" value="Genomic_DNA"/>
</dbReference>
<organism evidence="2 3">
    <name type="scientific">Thalassiosira pseudonana</name>
    <name type="common">Marine diatom</name>
    <name type="synonym">Cyclotella nana</name>
    <dbReference type="NCBI Taxonomy" id="35128"/>
    <lineage>
        <taxon>Eukaryota</taxon>
        <taxon>Sar</taxon>
        <taxon>Stramenopiles</taxon>
        <taxon>Ochrophyta</taxon>
        <taxon>Bacillariophyta</taxon>
        <taxon>Coscinodiscophyceae</taxon>
        <taxon>Thalassiosirophycidae</taxon>
        <taxon>Thalassiosirales</taxon>
        <taxon>Thalassiosiraceae</taxon>
        <taxon>Thalassiosira</taxon>
    </lineage>
</organism>
<dbReference type="Proteomes" id="UP000001449">
    <property type="component" value="Chromosome 1"/>
</dbReference>
<gene>
    <name evidence="2" type="ORF">THAPSDRAFT_1692</name>
</gene>
<dbReference type="KEGG" id="tps:THAPSDRAFT_1692"/>
<proteinExistence type="predicted"/>
<accession>B8BRN6</accession>
<reference evidence="2 3" key="1">
    <citation type="journal article" date="2004" name="Science">
        <title>The genome of the diatom Thalassiosira pseudonana: ecology, evolution, and metabolism.</title>
        <authorList>
            <person name="Armbrust E.V."/>
            <person name="Berges J.A."/>
            <person name="Bowler C."/>
            <person name="Green B.R."/>
            <person name="Martinez D."/>
            <person name="Putnam N.H."/>
            <person name="Zhou S."/>
            <person name="Allen A.E."/>
            <person name="Apt K.E."/>
            <person name="Bechner M."/>
            <person name="Brzezinski M.A."/>
            <person name="Chaal B.K."/>
            <person name="Chiovitti A."/>
            <person name="Davis A.K."/>
            <person name="Demarest M.S."/>
            <person name="Detter J.C."/>
            <person name="Glavina T."/>
            <person name="Goodstein D."/>
            <person name="Hadi M.Z."/>
            <person name="Hellsten U."/>
            <person name="Hildebrand M."/>
            <person name="Jenkins B.D."/>
            <person name="Jurka J."/>
            <person name="Kapitonov V.V."/>
            <person name="Kroger N."/>
            <person name="Lau W.W."/>
            <person name="Lane T.W."/>
            <person name="Larimer F.W."/>
            <person name="Lippmeier J.C."/>
            <person name="Lucas S."/>
            <person name="Medina M."/>
            <person name="Montsant A."/>
            <person name="Obornik M."/>
            <person name="Parker M.S."/>
            <person name="Palenik B."/>
            <person name="Pazour G.J."/>
            <person name="Richardson P.M."/>
            <person name="Rynearson T.A."/>
            <person name="Saito M.A."/>
            <person name="Schwartz D.C."/>
            <person name="Thamatrakoln K."/>
            <person name="Valentin K."/>
            <person name="Vardi A."/>
            <person name="Wilkerson F.P."/>
            <person name="Rokhsar D.S."/>
        </authorList>
    </citation>
    <scope>NUCLEOTIDE SEQUENCE [LARGE SCALE GENOMIC DNA]</scope>
    <source>
        <strain evidence="2 3">CCMP1335</strain>
    </source>
</reference>
<feature type="region of interest" description="Disordered" evidence="1">
    <location>
        <begin position="16"/>
        <end position="55"/>
    </location>
</feature>
<dbReference type="eggNOG" id="ENOG502R12X">
    <property type="taxonomic scope" value="Eukaryota"/>
</dbReference>
<sequence>MALAFFYSSTSDIIRRSSPPPPINSFRVVPHKEQKQTPPRASVSDENDRDSTDGTILVGELSGRRDFMHKISTTLLGTSFVSLLHANEARAACLQGDIRTECVGVYKMPLDDAALPYVETPEQLKKFAPDLQWVQPIEYPKSYADAVTQLKQQRVSFNTARESIAKGDMNQGGLVLLDVVPKVNAAGKVIVQSFTNAGDMERNKTMKKVKDIGIEEVDSSSSKSTNLDMKAYRIDYALNELLGFLGEADVLIGQGMRGQLGVSAPAQIQILSTIGEAEKEFDELLRAVPDKL</sequence>
<dbReference type="PaxDb" id="35128-Thaps1692"/>
<evidence type="ECO:0000313" key="2">
    <source>
        <dbReference type="EMBL" id="EED95991.1"/>
    </source>
</evidence>
<keyword evidence="3" id="KW-1185">Reference proteome</keyword>
<dbReference type="OMA" id="TLCANEY"/>
<evidence type="ECO:0000313" key="3">
    <source>
        <dbReference type="Proteomes" id="UP000001449"/>
    </source>
</evidence>